<organism evidence="1 2">
    <name type="scientific">Exophiala mesophila</name>
    <name type="common">Black yeast-like fungus</name>
    <dbReference type="NCBI Taxonomy" id="212818"/>
    <lineage>
        <taxon>Eukaryota</taxon>
        <taxon>Fungi</taxon>
        <taxon>Dikarya</taxon>
        <taxon>Ascomycota</taxon>
        <taxon>Pezizomycotina</taxon>
        <taxon>Eurotiomycetes</taxon>
        <taxon>Chaetothyriomycetidae</taxon>
        <taxon>Chaetothyriales</taxon>
        <taxon>Herpotrichiellaceae</taxon>
        <taxon>Exophiala</taxon>
    </lineage>
</organism>
<gene>
    <name evidence="1" type="ORF">B0A52_03347</name>
</gene>
<dbReference type="EMBL" id="NAJM01000010">
    <property type="protein sequence ID" value="RVX72994.1"/>
    <property type="molecule type" value="Genomic_DNA"/>
</dbReference>
<dbReference type="AlphaFoldDB" id="A0A438NB39"/>
<accession>A0A438NB39</accession>
<protein>
    <submittedName>
        <fullName evidence="1">Uncharacterized protein</fullName>
    </submittedName>
</protein>
<sequence>MSIEETRGGVREIQEGNMGSGAGTPVYFAETHRLTPRTPDIILHLGHDKTGPVVAVAFFRLSLHMKLGLGDPDNDPNGVMWLQMERTSKLLTRSSFVFEHEGSSFTWERTRSGADGINGLAGKLSLANYRLTDNRSGNVVAVYAAADLKSLSVKGELNIFAPLSQDLEKLVVVSSAALSEKVARDTK</sequence>
<evidence type="ECO:0000313" key="2">
    <source>
        <dbReference type="Proteomes" id="UP000288859"/>
    </source>
</evidence>
<dbReference type="OrthoDB" id="3431997at2759"/>
<comment type="caution">
    <text evidence="1">The sequence shown here is derived from an EMBL/GenBank/DDBJ whole genome shotgun (WGS) entry which is preliminary data.</text>
</comment>
<dbReference type="Proteomes" id="UP000288859">
    <property type="component" value="Unassembled WGS sequence"/>
</dbReference>
<evidence type="ECO:0000313" key="1">
    <source>
        <dbReference type="EMBL" id="RVX72994.1"/>
    </source>
</evidence>
<name>A0A438NB39_EXOME</name>
<proteinExistence type="predicted"/>
<reference evidence="1 2" key="1">
    <citation type="submission" date="2017-03" db="EMBL/GenBank/DDBJ databases">
        <title>Genomes of endolithic fungi from Antarctica.</title>
        <authorList>
            <person name="Coleine C."/>
            <person name="Masonjones S."/>
            <person name="Stajich J.E."/>
        </authorList>
    </citation>
    <scope>NUCLEOTIDE SEQUENCE [LARGE SCALE GENOMIC DNA]</scope>
    <source>
        <strain evidence="1 2">CCFEE 6314</strain>
    </source>
</reference>